<dbReference type="InterPro" id="IPR037212">
    <property type="entry name" value="Med7/Med21-like"/>
</dbReference>
<name>A0A6G1GN04_9PEZI</name>
<evidence type="ECO:0000256" key="8">
    <source>
        <dbReference type="ARBA" id="ARBA00023242"/>
    </source>
</evidence>
<dbReference type="Pfam" id="PF05983">
    <property type="entry name" value="Med7"/>
    <property type="match status" value="1"/>
</dbReference>
<dbReference type="OrthoDB" id="10253553at2759"/>
<proteinExistence type="inferred from homology"/>
<keyword evidence="13" id="KW-1185">Reference proteome</keyword>
<evidence type="ECO:0000256" key="5">
    <source>
        <dbReference type="ARBA" id="ARBA00023015"/>
    </source>
</evidence>
<keyword evidence="6 10" id="KW-0010">Activator</keyword>
<evidence type="ECO:0000256" key="10">
    <source>
        <dbReference type="RuleBase" id="RU364060"/>
    </source>
</evidence>
<accession>A0A6G1GN04</accession>
<evidence type="ECO:0000256" key="2">
    <source>
        <dbReference type="ARBA" id="ARBA00009994"/>
    </source>
</evidence>
<evidence type="ECO:0000256" key="3">
    <source>
        <dbReference type="ARBA" id="ARBA00011837"/>
    </source>
</evidence>
<evidence type="ECO:0000256" key="11">
    <source>
        <dbReference type="SAM" id="MobiDB-lite"/>
    </source>
</evidence>
<dbReference type="Proteomes" id="UP000800041">
    <property type="component" value="Unassembled WGS sequence"/>
</dbReference>
<keyword evidence="5 10" id="KW-0805">Transcription regulation</keyword>
<dbReference type="AlphaFoldDB" id="A0A6G1GN04"/>
<dbReference type="SUPFAM" id="SSF140718">
    <property type="entry name" value="Mediator hinge subcomplex-like"/>
    <property type="match status" value="1"/>
</dbReference>
<comment type="subunit">
    <text evidence="3 10">Component of the Mediator complex.</text>
</comment>
<dbReference type="InterPro" id="IPR044888">
    <property type="entry name" value="Mediatior_Med7_sf"/>
</dbReference>
<organism evidence="12 13">
    <name type="scientific">Aulographum hederae CBS 113979</name>
    <dbReference type="NCBI Taxonomy" id="1176131"/>
    <lineage>
        <taxon>Eukaryota</taxon>
        <taxon>Fungi</taxon>
        <taxon>Dikarya</taxon>
        <taxon>Ascomycota</taxon>
        <taxon>Pezizomycotina</taxon>
        <taxon>Dothideomycetes</taxon>
        <taxon>Pleosporomycetidae</taxon>
        <taxon>Aulographales</taxon>
        <taxon>Aulographaceae</taxon>
    </lineage>
</organism>
<feature type="region of interest" description="Disordered" evidence="11">
    <location>
        <begin position="198"/>
        <end position="221"/>
    </location>
</feature>
<gene>
    <name evidence="12" type="ORF">K402DRAFT_457542</name>
</gene>
<dbReference type="GO" id="GO:0003712">
    <property type="term" value="F:transcription coregulator activity"/>
    <property type="evidence" value="ECO:0007669"/>
    <property type="project" value="InterPro"/>
</dbReference>
<feature type="compositionally biased region" description="Basic and acidic residues" evidence="11">
    <location>
        <begin position="198"/>
        <end position="218"/>
    </location>
</feature>
<comment type="function">
    <text evidence="9">Component of the Mediator complex, a coactivator involved in the regulated transcription of nearly all RNA polymerase II-dependent genes. Mediator functions as a bridge to convey information from gene-specific regulatory proteins to the basal RNA polymerase II transcription machinery. Mediator is recruited to promoters by direct interactions with regulatory proteins and serves as a scaffold for the assembly of a functional preinitiation complex with RNA polymerase II and the general transcription factors.</text>
</comment>
<keyword evidence="8 10" id="KW-0539">Nucleus</keyword>
<evidence type="ECO:0000256" key="1">
    <source>
        <dbReference type="ARBA" id="ARBA00004123"/>
    </source>
</evidence>
<dbReference type="EMBL" id="ML977188">
    <property type="protein sequence ID" value="KAF1982108.1"/>
    <property type="molecule type" value="Genomic_DNA"/>
</dbReference>
<reference evidence="12" key="1">
    <citation type="journal article" date="2020" name="Stud. Mycol.">
        <title>101 Dothideomycetes genomes: a test case for predicting lifestyles and emergence of pathogens.</title>
        <authorList>
            <person name="Haridas S."/>
            <person name="Albert R."/>
            <person name="Binder M."/>
            <person name="Bloem J."/>
            <person name="Labutti K."/>
            <person name="Salamov A."/>
            <person name="Andreopoulos B."/>
            <person name="Baker S."/>
            <person name="Barry K."/>
            <person name="Bills G."/>
            <person name="Bluhm B."/>
            <person name="Cannon C."/>
            <person name="Castanera R."/>
            <person name="Culley D."/>
            <person name="Daum C."/>
            <person name="Ezra D."/>
            <person name="Gonzalez J."/>
            <person name="Henrissat B."/>
            <person name="Kuo A."/>
            <person name="Liang C."/>
            <person name="Lipzen A."/>
            <person name="Lutzoni F."/>
            <person name="Magnuson J."/>
            <person name="Mondo S."/>
            <person name="Nolan M."/>
            <person name="Ohm R."/>
            <person name="Pangilinan J."/>
            <person name="Park H.-J."/>
            <person name="Ramirez L."/>
            <person name="Alfaro M."/>
            <person name="Sun H."/>
            <person name="Tritt A."/>
            <person name="Yoshinaga Y."/>
            <person name="Zwiers L.-H."/>
            <person name="Turgeon B."/>
            <person name="Goodwin S."/>
            <person name="Spatafora J."/>
            <person name="Crous P."/>
            <person name="Grigoriev I."/>
        </authorList>
    </citation>
    <scope>NUCLEOTIDE SEQUENCE</scope>
    <source>
        <strain evidence="12">CBS 113979</strain>
    </source>
</reference>
<dbReference type="PANTHER" id="PTHR21428">
    <property type="entry name" value="MEDIATOR OF RNA POLYMERASE II TRANSCRIPTION SUBUNIT 7"/>
    <property type="match status" value="1"/>
</dbReference>
<evidence type="ECO:0000256" key="7">
    <source>
        <dbReference type="ARBA" id="ARBA00023163"/>
    </source>
</evidence>
<dbReference type="GO" id="GO:0070847">
    <property type="term" value="C:core mediator complex"/>
    <property type="evidence" value="ECO:0007669"/>
    <property type="project" value="TreeGrafter"/>
</dbReference>
<dbReference type="GO" id="GO:0006357">
    <property type="term" value="P:regulation of transcription by RNA polymerase II"/>
    <property type="evidence" value="ECO:0007669"/>
    <property type="project" value="InterPro"/>
</dbReference>
<evidence type="ECO:0000256" key="4">
    <source>
        <dbReference type="ARBA" id="ARBA00020631"/>
    </source>
</evidence>
<sequence>MAEPQEHQLKKSFPEPPPFYQYFTPQNSARLAKHQKDGADLDISKLPSDLRNLVPPKPTPVFRVFGAKGYSNPRNPVFEDIRVHFPNSYLEQKYPALLDSASLDRPFYLKKLTRSIMVDYLTLMGLLSQSPEPTAWAPVNENIRNSFVNVLQLVNEYRPHQARESMIMMMEEQLERGNKEIDDIKNMKEKVENVMEQLQREQDKRAAAMDEMDQDMKESGGFARRMTSGWLALKEDGAD</sequence>
<evidence type="ECO:0000256" key="9">
    <source>
        <dbReference type="ARBA" id="ARBA00025687"/>
    </source>
</evidence>
<evidence type="ECO:0000313" key="12">
    <source>
        <dbReference type="EMBL" id="KAF1982108.1"/>
    </source>
</evidence>
<comment type="subcellular location">
    <subcellularLocation>
        <location evidence="1 10">Nucleus</location>
    </subcellularLocation>
</comment>
<dbReference type="PANTHER" id="PTHR21428:SF11">
    <property type="entry name" value="MEDIATOR OF RNA POLYMERASE II TRANSCRIPTION SUBUNIT 7"/>
    <property type="match status" value="1"/>
</dbReference>
<evidence type="ECO:0000313" key="13">
    <source>
        <dbReference type="Proteomes" id="UP000800041"/>
    </source>
</evidence>
<protein>
    <recommendedName>
        <fullName evidence="4 10">Mediator of RNA polymerase II transcription subunit 7</fullName>
    </recommendedName>
</protein>
<comment type="similarity">
    <text evidence="2 10">Belongs to the Mediator complex subunit 7 family.</text>
</comment>
<keyword evidence="7 10" id="KW-0804">Transcription</keyword>
<dbReference type="Gene3D" id="6.10.140.1520">
    <property type="match status" value="1"/>
</dbReference>
<dbReference type="Gene3D" id="6.10.140.200">
    <property type="match status" value="1"/>
</dbReference>
<evidence type="ECO:0000256" key="6">
    <source>
        <dbReference type="ARBA" id="ARBA00023159"/>
    </source>
</evidence>
<dbReference type="InterPro" id="IPR009244">
    <property type="entry name" value="Mediatior_Med7"/>
</dbReference>
<dbReference type="GO" id="GO:0016592">
    <property type="term" value="C:mediator complex"/>
    <property type="evidence" value="ECO:0007669"/>
    <property type="project" value="InterPro"/>
</dbReference>